<dbReference type="Proteomes" id="UP000308197">
    <property type="component" value="Unassembled WGS sequence"/>
</dbReference>
<reference evidence="2 3" key="1">
    <citation type="journal article" date="2019" name="Nat. Ecol. Evol.">
        <title>Megaphylogeny resolves global patterns of mushroom evolution.</title>
        <authorList>
            <person name="Varga T."/>
            <person name="Krizsan K."/>
            <person name="Foldi C."/>
            <person name="Dima B."/>
            <person name="Sanchez-Garcia M."/>
            <person name="Sanchez-Ramirez S."/>
            <person name="Szollosi G.J."/>
            <person name="Szarkandi J.G."/>
            <person name="Papp V."/>
            <person name="Albert L."/>
            <person name="Andreopoulos W."/>
            <person name="Angelini C."/>
            <person name="Antonin V."/>
            <person name="Barry K.W."/>
            <person name="Bougher N.L."/>
            <person name="Buchanan P."/>
            <person name="Buyck B."/>
            <person name="Bense V."/>
            <person name="Catcheside P."/>
            <person name="Chovatia M."/>
            <person name="Cooper J."/>
            <person name="Damon W."/>
            <person name="Desjardin D."/>
            <person name="Finy P."/>
            <person name="Geml J."/>
            <person name="Haridas S."/>
            <person name="Hughes K."/>
            <person name="Justo A."/>
            <person name="Karasinski D."/>
            <person name="Kautmanova I."/>
            <person name="Kiss B."/>
            <person name="Kocsube S."/>
            <person name="Kotiranta H."/>
            <person name="LaButti K.M."/>
            <person name="Lechner B.E."/>
            <person name="Liimatainen K."/>
            <person name="Lipzen A."/>
            <person name="Lukacs Z."/>
            <person name="Mihaltcheva S."/>
            <person name="Morgado L.N."/>
            <person name="Niskanen T."/>
            <person name="Noordeloos M.E."/>
            <person name="Ohm R.A."/>
            <person name="Ortiz-Santana B."/>
            <person name="Ovrebo C."/>
            <person name="Racz N."/>
            <person name="Riley R."/>
            <person name="Savchenko A."/>
            <person name="Shiryaev A."/>
            <person name="Soop K."/>
            <person name="Spirin V."/>
            <person name="Szebenyi C."/>
            <person name="Tomsovsky M."/>
            <person name="Tulloss R.E."/>
            <person name="Uehling J."/>
            <person name="Grigoriev I.V."/>
            <person name="Vagvolgyi C."/>
            <person name="Papp T."/>
            <person name="Martin F.M."/>
            <person name="Miettinen O."/>
            <person name="Hibbett D.S."/>
            <person name="Nagy L.G."/>
        </authorList>
    </citation>
    <scope>NUCLEOTIDE SEQUENCE [LARGE SCALE GENOMIC DNA]</scope>
    <source>
        <strain evidence="2 3">HHB13444</strain>
    </source>
</reference>
<organism evidence="2 3">
    <name type="scientific">Polyporus arcularius HHB13444</name>
    <dbReference type="NCBI Taxonomy" id="1314778"/>
    <lineage>
        <taxon>Eukaryota</taxon>
        <taxon>Fungi</taxon>
        <taxon>Dikarya</taxon>
        <taxon>Basidiomycota</taxon>
        <taxon>Agaricomycotina</taxon>
        <taxon>Agaricomycetes</taxon>
        <taxon>Polyporales</taxon>
        <taxon>Polyporaceae</taxon>
        <taxon>Polyporus</taxon>
    </lineage>
</organism>
<sequence>MDMLTILMLWTSSLLPITTGIRSEHSEVARLAAAPSRGSAPFSSIAPHADGLHWHTPQLIFSTFLSYTESHDEIWWGRCLCAESQCRNVIRGQIILDCGCGRRVSGAILGDTESLWLTAKYISQSF</sequence>
<evidence type="ECO:0000313" key="2">
    <source>
        <dbReference type="EMBL" id="TFK85030.1"/>
    </source>
</evidence>
<name>A0A5C3P9Y2_9APHY</name>
<protein>
    <recommendedName>
        <fullName evidence="4">Secreted protein</fullName>
    </recommendedName>
</protein>
<dbReference type="InParanoid" id="A0A5C3P9Y2"/>
<feature type="chain" id="PRO_5022684016" description="Secreted protein" evidence="1">
    <location>
        <begin position="21"/>
        <end position="126"/>
    </location>
</feature>
<keyword evidence="1" id="KW-0732">Signal</keyword>
<feature type="signal peptide" evidence="1">
    <location>
        <begin position="1"/>
        <end position="20"/>
    </location>
</feature>
<gene>
    <name evidence="2" type="ORF">K466DRAFT_204125</name>
</gene>
<proteinExistence type="predicted"/>
<evidence type="ECO:0000256" key="1">
    <source>
        <dbReference type="SAM" id="SignalP"/>
    </source>
</evidence>
<evidence type="ECO:0000313" key="3">
    <source>
        <dbReference type="Proteomes" id="UP000308197"/>
    </source>
</evidence>
<keyword evidence="3" id="KW-1185">Reference proteome</keyword>
<dbReference type="AlphaFoldDB" id="A0A5C3P9Y2"/>
<evidence type="ECO:0008006" key="4">
    <source>
        <dbReference type="Google" id="ProtNLM"/>
    </source>
</evidence>
<accession>A0A5C3P9Y2</accession>
<dbReference type="EMBL" id="ML211278">
    <property type="protein sequence ID" value="TFK85030.1"/>
    <property type="molecule type" value="Genomic_DNA"/>
</dbReference>